<accession>A0A1I5XG39</accession>
<dbReference type="InterPro" id="IPR052931">
    <property type="entry name" value="Prophage_regulatory_activator"/>
</dbReference>
<dbReference type="AlphaFoldDB" id="A0A1I5XG39"/>
<organism evidence="1 2">
    <name type="scientific">Roseivivax halotolerans</name>
    <dbReference type="NCBI Taxonomy" id="93684"/>
    <lineage>
        <taxon>Bacteria</taxon>
        <taxon>Pseudomonadati</taxon>
        <taxon>Pseudomonadota</taxon>
        <taxon>Alphaproteobacteria</taxon>
        <taxon>Rhodobacterales</taxon>
        <taxon>Roseobacteraceae</taxon>
        <taxon>Roseivivax</taxon>
    </lineage>
</organism>
<evidence type="ECO:0000313" key="2">
    <source>
        <dbReference type="Proteomes" id="UP000243106"/>
    </source>
</evidence>
<dbReference type="InterPro" id="IPR009061">
    <property type="entry name" value="DNA-bd_dom_put_sf"/>
</dbReference>
<name>A0A1I5XG39_9RHOB</name>
<reference evidence="2" key="1">
    <citation type="submission" date="2016-10" db="EMBL/GenBank/DDBJ databases">
        <authorList>
            <person name="Varghese N."/>
            <person name="Submissions S."/>
        </authorList>
    </citation>
    <scope>NUCLEOTIDE SEQUENCE [LARGE SCALE GENOMIC DNA]</scope>
    <source>
        <strain evidence="2">JCM 10271</strain>
    </source>
</reference>
<dbReference type="STRING" id="93684.SAMN05421853_103377"/>
<dbReference type="PANTHER" id="PTHR36154:SF1">
    <property type="entry name" value="DNA-BINDING TRANSCRIPTIONAL ACTIVATOR ALPA"/>
    <property type="match status" value="1"/>
</dbReference>
<protein>
    <submittedName>
        <fullName evidence="1">Prophage regulatory protein</fullName>
    </submittedName>
</protein>
<dbReference type="EMBL" id="FOXV01000003">
    <property type="protein sequence ID" value="SFQ30931.1"/>
    <property type="molecule type" value="Genomic_DNA"/>
</dbReference>
<sequence length="69" mass="8015">MQSPTYNQASPERLLKMPEVTHMTGFARSQVYAMISTGAFPRPIKLGRCSRWPESEVLSWIEDRKCERQ</sequence>
<keyword evidence="2" id="KW-1185">Reference proteome</keyword>
<proteinExistence type="predicted"/>
<dbReference type="RefSeq" id="WP_093010074.1">
    <property type="nucleotide sequence ID" value="NZ_FOXV01000003.1"/>
</dbReference>
<dbReference type="Pfam" id="PF05930">
    <property type="entry name" value="Phage_AlpA"/>
    <property type="match status" value="1"/>
</dbReference>
<dbReference type="PANTHER" id="PTHR36154">
    <property type="entry name" value="DNA-BINDING TRANSCRIPTIONAL ACTIVATOR ALPA"/>
    <property type="match status" value="1"/>
</dbReference>
<dbReference type="Proteomes" id="UP000243106">
    <property type="component" value="Unassembled WGS sequence"/>
</dbReference>
<dbReference type="InterPro" id="IPR010260">
    <property type="entry name" value="AlpA"/>
</dbReference>
<dbReference type="SUPFAM" id="SSF46955">
    <property type="entry name" value="Putative DNA-binding domain"/>
    <property type="match status" value="1"/>
</dbReference>
<evidence type="ECO:0000313" key="1">
    <source>
        <dbReference type="EMBL" id="SFQ30931.1"/>
    </source>
</evidence>
<gene>
    <name evidence="1" type="ORF">SAMN05421853_103377</name>
</gene>
<dbReference type="Gene3D" id="1.10.238.160">
    <property type="match status" value="1"/>
</dbReference>